<keyword evidence="2" id="KW-1185">Reference proteome</keyword>
<dbReference type="EMBL" id="JAINDJ010000008">
    <property type="protein sequence ID" value="KAG9440427.1"/>
    <property type="molecule type" value="Genomic_DNA"/>
</dbReference>
<comment type="caution">
    <text evidence="1">The sequence shown here is derived from an EMBL/GenBank/DDBJ whole genome shotgun (WGS) entry which is preliminary data.</text>
</comment>
<accession>A0AAV7DZ92</accession>
<organism evidence="1 2">
    <name type="scientific">Aristolochia fimbriata</name>
    <name type="common">White veined hardy Dutchman's pipe vine</name>
    <dbReference type="NCBI Taxonomy" id="158543"/>
    <lineage>
        <taxon>Eukaryota</taxon>
        <taxon>Viridiplantae</taxon>
        <taxon>Streptophyta</taxon>
        <taxon>Embryophyta</taxon>
        <taxon>Tracheophyta</taxon>
        <taxon>Spermatophyta</taxon>
        <taxon>Magnoliopsida</taxon>
        <taxon>Magnoliidae</taxon>
        <taxon>Piperales</taxon>
        <taxon>Aristolochiaceae</taxon>
        <taxon>Aristolochia</taxon>
    </lineage>
</organism>
<reference evidence="1 2" key="1">
    <citation type="submission" date="2021-07" db="EMBL/GenBank/DDBJ databases">
        <title>The Aristolochia fimbriata genome: insights into angiosperm evolution, floral development and chemical biosynthesis.</title>
        <authorList>
            <person name="Jiao Y."/>
        </authorList>
    </citation>
    <scope>NUCLEOTIDE SEQUENCE [LARGE SCALE GENOMIC DNA]</scope>
    <source>
        <strain evidence="1">IBCAS-2021</strain>
        <tissue evidence="1">Leaf</tissue>
    </source>
</reference>
<dbReference type="AlphaFoldDB" id="A0AAV7DZ92"/>
<evidence type="ECO:0000313" key="1">
    <source>
        <dbReference type="EMBL" id="KAG9440427.1"/>
    </source>
</evidence>
<sequence>MAGTWMESEAVVEVVAAAIKHMRQEFNNGDPSPLETLIFAVQKSPEDAPTQPIEAIVEGIISAGKPPPVEAAVDDVLEEAILRARLEMKRYSTRGSSALEAFRNGVEGIMNTPVMRHALVERLIQASRVPLSQSAIEAIYTNSFRIAVEQVREMTILLEKSPGEALMAAVDRSTEEPLTREVCKKAIACSIKAFEAEMYLQEKEAFKDAITAAFDDVAEQNFFDCPLGHFIHHLMTAQQNINLMEENLINQLVFCSKPASAQRYATMHASIRLLARHSNLPPSDQINFYSQPKLEEEEDVQQVLDFFNSTTIHSGDWTPGTDMSSLSISLPILSNEKRSMEERTSIGY</sequence>
<evidence type="ECO:0000313" key="2">
    <source>
        <dbReference type="Proteomes" id="UP000825729"/>
    </source>
</evidence>
<proteinExistence type="predicted"/>
<name>A0AAV7DZ92_ARIFI</name>
<gene>
    <name evidence="1" type="ORF">H6P81_020592</name>
</gene>
<dbReference type="Proteomes" id="UP000825729">
    <property type="component" value="Unassembled WGS sequence"/>
</dbReference>
<protein>
    <submittedName>
        <fullName evidence="1">Uncharacterized protein</fullName>
    </submittedName>
</protein>